<dbReference type="eggNOG" id="COG1335">
    <property type="taxonomic scope" value="Bacteria"/>
</dbReference>
<proteinExistence type="inferred from homology"/>
<dbReference type="AlphaFoldDB" id="A0A0R1RZF9"/>
<gene>
    <name evidence="4" type="ORF">FC69_GL001958</name>
</gene>
<evidence type="ECO:0000259" key="3">
    <source>
        <dbReference type="Pfam" id="PF00857"/>
    </source>
</evidence>
<dbReference type="STRING" id="1423747.FC69_GL001958"/>
<accession>A0A0R1RZF9</accession>
<dbReference type="Pfam" id="PF00857">
    <property type="entry name" value="Isochorismatase"/>
    <property type="match status" value="1"/>
</dbReference>
<evidence type="ECO:0000313" key="5">
    <source>
        <dbReference type="Proteomes" id="UP000051264"/>
    </source>
</evidence>
<comment type="similarity">
    <text evidence="1">Belongs to the isochorismatase family.</text>
</comment>
<dbReference type="CDD" id="cd00431">
    <property type="entry name" value="cysteine_hydrolases"/>
    <property type="match status" value="1"/>
</dbReference>
<dbReference type="SUPFAM" id="SSF52499">
    <property type="entry name" value="Isochorismatase-like hydrolases"/>
    <property type="match status" value="1"/>
</dbReference>
<name>A0A0R1RZF9_9LACO</name>
<dbReference type="Proteomes" id="UP000051264">
    <property type="component" value="Unassembled WGS sequence"/>
</dbReference>
<dbReference type="InterPro" id="IPR050272">
    <property type="entry name" value="Isochorismatase-like_hydrls"/>
</dbReference>
<dbReference type="GO" id="GO:0016787">
    <property type="term" value="F:hydrolase activity"/>
    <property type="evidence" value="ECO:0007669"/>
    <property type="project" value="UniProtKB-KW"/>
</dbReference>
<dbReference type="PANTHER" id="PTHR43540:SF10">
    <property type="entry name" value="ISOCHORISMATASE"/>
    <property type="match status" value="1"/>
</dbReference>
<dbReference type="PATRIC" id="fig|1423747.3.peg.1988"/>
<organism evidence="4 5">
    <name type="scientific">Latilactobacillus fuchuensis DSM 14340 = JCM 11249</name>
    <dbReference type="NCBI Taxonomy" id="1423747"/>
    <lineage>
        <taxon>Bacteria</taxon>
        <taxon>Bacillati</taxon>
        <taxon>Bacillota</taxon>
        <taxon>Bacilli</taxon>
        <taxon>Lactobacillales</taxon>
        <taxon>Lactobacillaceae</taxon>
        <taxon>Latilactobacillus</taxon>
    </lineage>
</organism>
<dbReference type="InterPro" id="IPR036380">
    <property type="entry name" value="Isochorismatase-like_sf"/>
</dbReference>
<dbReference type="EMBL" id="AZEX01000057">
    <property type="protein sequence ID" value="KRL58979.1"/>
    <property type="molecule type" value="Genomic_DNA"/>
</dbReference>
<dbReference type="OrthoDB" id="9796485at2"/>
<comment type="caution">
    <text evidence="4">The sequence shown here is derived from an EMBL/GenBank/DDBJ whole genome shotgun (WGS) entry which is preliminary data.</text>
</comment>
<protein>
    <recommendedName>
        <fullName evidence="3">Isochorismatase-like domain-containing protein</fullName>
    </recommendedName>
</protein>
<reference evidence="4 5" key="1">
    <citation type="journal article" date="2015" name="Genome Announc.">
        <title>Expanding the biotechnology potential of lactobacilli through comparative genomics of 213 strains and associated genera.</title>
        <authorList>
            <person name="Sun Z."/>
            <person name="Harris H.M."/>
            <person name="McCann A."/>
            <person name="Guo C."/>
            <person name="Argimon S."/>
            <person name="Zhang W."/>
            <person name="Yang X."/>
            <person name="Jeffery I.B."/>
            <person name="Cooney J.C."/>
            <person name="Kagawa T.F."/>
            <person name="Liu W."/>
            <person name="Song Y."/>
            <person name="Salvetti E."/>
            <person name="Wrobel A."/>
            <person name="Rasinkangas P."/>
            <person name="Parkhill J."/>
            <person name="Rea M.C."/>
            <person name="O'Sullivan O."/>
            <person name="Ritari J."/>
            <person name="Douillard F.P."/>
            <person name="Paul Ross R."/>
            <person name="Yang R."/>
            <person name="Briner A.E."/>
            <person name="Felis G.E."/>
            <person name="de Vos W.M."/>
            <person name="Barrangou R."/>
            <person name="Klaenhammer T.R."/>
            <person name="Caufield P.W."/>
            <person name="Cui Y."/>
            <person name="Zhang H."/>
            <person name="O'Toole P.W."/>
        </authorList>
    </citation>
    <scope>NUCLEOTIDE SEQUENCE [LARGE SCALE GENOMIC DNA]</scope>
    <source>
        <strain evidence="4 5">DSM 14340</strain>
    </source>
</reference>
<evidence type="ECO:0000313" key="4">
    <source>
        <dbReference type="EMBL" id="KRL58979.1"/>
    </source>
</evidence>
<feature type="domain" description="Isochorismatase-like" evidence="3">
    <location>
        <begin position="5"/>
        <end position="177"/>
    </location>
</feature>
<dbReference type="RefSeq" id="WP_025083316.1">
    <property type="nucleotide sequence ID" value="NZ_AZEX01000057.1"/>
</dbReference>
<evidence type="ECO:0000256" key="1">
    <source>
        <dbReference type="ARBA" id="ARBA00006336"/>
    </source>
</evidence>
<dbReference type="Gene3D" id="3.40.50.850">
    <property type="entry name" value="Isochorismatase-like"/>
    <property type="match status" value="1"/>
</dbReference>
<evidence type="ECO:0000256" key="2">
    <source>
        <dbReference type="ARBA" id="ARBA00022801"/>
    </source>
</evidence>
<sequence length="184" mass="20372">MVAQALLIIDYTNDFVADNGALTAGAPAQAIATSIVTLADQFLSAGDDVILPTDLHVANDPHHPETKLFPPHNLANTWGREFYGPLATWYAAHKDDEHVYAFAKNRYSAFANTNLDNYLRERHITDLHLTGVCTDICVLHTAVSAYNLNYPLTIHEQAVATFTPNGQEWALAHFKDSLNAKIER</sequence>
<dbReference type="InterPro" id="IPR000868">
    <property type="entry name" value="Isochorismatase-like_dom"/>
</dbReference>
<dbReference type="PANTHER" id="PTHR43540">
    <property type="entry name" value="PEROXYUREIDOACRYLATE/UREIDOACRYLATE AMIDOHYDROLASE-RELATED"/>
    <property type="match status" value="1"/>
</dbReference>
<keyword evidence="2" id="KW-0378">Hydrolase</keyword>